<keyword evidence="5 6" id="KW-0472">Membrane</keyword>
<feature type="transmembrane region" description="Helical" evidence="6">
    <location>
        <begin position="197"/>
        <end position="215"/>
    </location>
</feature>
<gene>
    <name evidence="8" type="ORF">PG2T_01765</name>
</gene>
<dbReference type="PANTHER" id="PTHR42920">
    <property type="entry name" value="OS03G0707200 PROTEIN-RELATED"/>
    <property type="match status" value="1"/>
</dbReference>
<feature type="transmembrane region" description="Helical" evidence="6">
    <location>
        <begin position="110"/>
        <end position="128"/>
    </location>
</feature>
<protein>
    <recommendedName>
        <fullName evidence="7">EamA domain-containing protein</fullName>
    </recommendedName>
</protein>
<evidence type="ECO:0000256" key="6">
    <source>
        <dbReference type="SAM" id="Phobius"/>
    </source>
</evidence>
<feature type="transmembrane region" description="Helical" evidence="6">
    <location>
        <begin position="43"/>
        <end position="63"/>
    </location>
</feature>
<keyword evidence="3 6" id="KW-0812">Transmembrane</keyword>
<dbReference type="AlphaFoldDB" id="A0A1B1YQM4"/>
<evidence type="ECO:0000256" key="5">
    <source>
        <dbReference type="ARBA" id="ARBA00023136"/>
    </source>
</evidence>
<feature type="transmembrane region" description="Helical" evidence="6">
    <location>
        <begin position="259"/>
        <end position="278"/>
    </location>
</feature>
<proteinExistence type="predicted"/>
<feature type="transmembrane region" description="Helical" evidence="6">
    <location>
        <begin position="227"/>
        <end position="247"/>
    </location>
</feature>
<dbReference type="InterPro" id="IPR000620">
    <property type="entry name" value="EamA_dom"/>
</dbReference>
<feature type="transmembrane region" description="Helical" evidence="6">
    <location>
        <begin position="137"/>
        <end position="157"/>
    </location>
</feature>
<organism evidence="8 9">
    <name type="scientific">Immundisolibacter cernigliae</name>
    <dbReference type="NCBI Taxonomy" id="1810504"/>
    <lineage>
        <taxon>Bacteria</taxon>
        <taxon>Pseudomonadati</taxon>
        <taxon>Pseudomonadota</taxon>
        <taxon>Gammaproteobacteria</taxon>
        <taxon>Immundisolibacterales</taxon>
        <taxon>Immundisolibacteraceae</taxon>
        <taxon>Immundisolibacter</taxon>
    </lineage>
</organism>
<evidence type="ECO:0000256" key="4">
    <source>
        <dbReference type="ARBA" id="ARBA00022989"/>
    </source>
</evidence>
<evidence type="ECO:0000313" key="8">
    <source>
        <dbReference type="EMBL" id="ANX03042.1"/>
    </source>
</evidence>
<keyword evidence="2" id="KW-1003">Cell membrane</keyword>
<keyword evidence="9" id="KW-1185">Reference proteome</keyword>
<name>A0A1B1YQM4_9GAMM</name>
<feature type="transmembrane region" description="Helical" evidence="6">
    <location>
        <begin position="84"/>
        <end position="104"/>
    </location>
</feature>
<feature type="transmembrane region" description="Helical" evidence="6">
    <location>
        <begin position="163"/>
        <end position="185"/>
    </location>
</feature>
<dbReference type="SUPFAM" id="SSF103481">
    <property type="entry name" value="Multidrug resistance efflux transporter EmrE"/>
    <property type="match status" value="2"/>
</dbReference>
<dbReference type="STRING" id="1810504.PG2T_01765"/>
<evidence type="ECO:0000313" key="9">
    <source>
        <dbReference type="Proteomes" id="UP000092952"/>
    </source>
</evidence>
<evidence type="ECO:0000256" key="3">
    <source>
        <dbReference type="ARBA" id="ARBA00022692"/>
    </source>
</evidence>
<dbReference type="EMBL" id="CP014671">
    <property type="protein sequence ID" value="ANX03042.1"/>
    <property type="molecule type" value="Genomic_DNA"/>
</dbReference>
<evidence type="ECO:0000259" key="7">
    <source>
        <dbReference type="Pfam" id="PF00892"/>
    </source>
</evidence>
<dbReference type="GO" id="GO:0005886">
    <property type="term" value="C:plasma membrane"/>
    <property type="evidence" value="ECO:0007669"/>
    <property type="project" value="UniProtKB-SubCell"/>
</dbReference>
<evidence type="ECO:0000256" key="2">
    <source>
        <dbReference type="ARBA" id="ARBA00022475"/>
    </source>
</evidence>
<feature type="transmembrane region" description="Helical" evidence="6">
    <location>
        <begin position="284"/>
        <end position="302"/>
    </location>
</feature>
<comment type="subcellular location">
    <subcellularLocation>
        <location evidence="1">Cell membrane</location>
        <topology evidence="1">Multi-pass membrane protein</topology>
    </subcellularLocation>
</comment>
<dbReference type="Pfam" id="PF00892">
    <property type="entry name" value="EamA"/>
    <property type="match status" value="2"/>
</dbReference>
<dbReference type="RefSeq" id="WP_068802554.1">
    <property type="nucleotide sequence ID" value="NZ_CP014671.1"/>
</dbReference>
<sequence length="310" mass="32797">MTAPPLVQRTRLYGMLFALLAAFGFSFKAILVKLAYAWQPVDAVTLLALRMLFALPFFVAIAWHARGSGERTPVAAVDWLRLTWLGLTGYYLASILDFWGLGYINAGLERLILFLYPTLVVLLGAWLGRRRVARREIWALALSYGGIAVAFASDLHLATDRGALLLGSALVFGSAVAYALYLLASGPTIARVGARRAAAYAMLISTGFVLAQFAATQPLAALRQPWPIYGLALAMAVFSTVLPAVLLAESIKRIGAGQVALIGSAGPIITIYLGVVVLGEPATAAQLLGAALVLGGVLMVTLPGRTTPGT</sequence>
<dbReference type="OrthoDB" id="9813617at2"/>
<dbReference type="InterPro" id="IPR051258">
    <property type="entry name" value="Diverse_Substrate_Transporter"/>
</dbReference>
<accession>A0A1B1YQM4</accession>
<keyword evidence="4 6" id="KW-1133">Transmembrane helix</keyword>
<dbReference type="InParanoid" id="A0A1B1YQM4"/>
<reference evidence="9" key="1">
    <citation type="submission" date="2016-03" db="EMBL/GenBank/DDBJ databases">
        <title>Complete genome sequence of Solimmundus cernigliae, representing a novel lineage of polycyclic aromatic hydrocarbon degraders within the Gammaproteobacteria.</title>
        <authorList>
            <person name="Singleton D.R."/>
            <person name="Dickey A.N."/>
            <person name="Scholl E.H."/>
            <person name="Wright F.A."/>
            <person name="Aitken M.D."/>
        </authorList>
    </citation>
    <scope>NUCLEOTIDE SEQUENCE [LARGE SCALE GENOMIC DNA]</scope>
    <source>
        <strain evidence="9">TR3.2</strain>
    </source>
</reference>
<feature type="domain" description="EamA" evidence="7">
    <location>
        <begin position="13"/>
        <end position="150"/>
    </location>
</feature>
<dbReference type="Gene3D" id="1.10.3730.20">
    <property type="match status" value="1"/>
</dbReference>
<dbReference type="Proteomes" id="UP000092952">
    <property type="component" value="Chromosome"/>
</dbReference>
<feature type="transmembrane region" description="Helical" evidence="6">
    <location>
        <begin position="12"/>
        <end position="31"/>
    </location>
</feature>
<dbReference type="PANTHER" id="PTHR42920:SF5">
    <property type="entry name" value="EAMA DOMAIN-CONTAINING PROTEIN"/>
    <property type="match status" value="1"/>
</dbReference>
<dbReference type="KEGG" id="gbi:PG2T_01765"/>
<evidence type="ECO:0000256" key="1">
    <source>
        <dbReference type="ARBA" id="ARBA00004651"/>
    </source>
</evidence>
<feature type="domain" description="EamA" evidence="7">
    <location>
        <begin position="166"/>
        <end position="301"/>
    </location>
</feature>
<dbReference type="InterPro" id="IPR037185">
    <property type="entry name" value="EmrE-like"/>
</dbReference>
<dbReference type="FunCoup" id="A0A1B1YQM4">
    <property type="interactions" value="57"/>
</dbReference>